<dbReference type="EMBL" id="JARTCD010000046">
    <property type="protein sequence ID" value="KAJ8655770.1"/>
    <property type="molecule type" value="Genomic_DNA"/>
</dbReference>
<feature type="region of interest" description="Disordered" evidence="1">
    <location>
        <begin position="161"/>
        <end position="201"/>
    </location>
</feature>
<feature type="compositionally biased region" description="Basic and acidic residues" evidence="1">
    <location>
        <begin position="1"/>
        <end position="16"/>
    </location>
</feature>
<evidence type="ECO:0000313" key="2">
    <source>
        <dbReference type="EMBL" id="KAJ8655770.1"/>
    </source>
</evidence>
<comment type="caution">
    <text evidence="2">The sequence shown here is derived from an EMBL/GenBank/DDBJ whole genome shotgun (WGS) entry which is preliminary data.</text>
</comment>
<feature type="compositionally biased region" description="Basic and acidic residues" evidence="1">
    <location>
        <begin position="27"/>
        <end position="39"/>
    </location>
</feature>
<name>A0AAD7V068_9FUNG</name>
<sequence length="305" mass="34637">MQWATHQREADNDHVRTPSSSTQDTRSTTEDQDQKETMVLRRKRPLIVSSDDDDDQQDDTDDGYQTTQSTSNTQNRALPARVEFDRIILEETVRVNPFRAPHGTKKHAWKQVADNVKAKRSGGSDASMTGVYVRNRVYYLINTPKASAELEQLRRKLIEEKNNSERPVMQRSSRSSVSSSSDVLASPNTPHPVTVQQHQQRQPLVFPTTPIPGPTQPRLSLAMNHNATLAPSISSSSRTSSDHQLVEQRWRYLESRTQYLEQRTQYLEPRLAALETATTNLFALFSDHQTSVHEQLQQMNGGSET</sequence>
<dbReference type="AlphaFoldDB" id="A0AAD7V068"/>
<dbReference type="GeneID" id="83216063"/>
<reference evidence="2 3" key="1">
    <citation type="submission" date="2023-03" db="EMBL/GenBank/DDBJ databases">
        <title>Genome sequence of Lichtheimia ornata CBS 291.66.</title>
        <authorList>
            <person name="Mohabir J.T."/>
            <person name="Shea T.P."/>
            <person name="Kurbessoian T."/>
            <person name="Berby B."/>
            <person name="Fontaine J."/>
            <person name="Livny J."/>
            <person name="Gnirke A."/>
            <person name="Stajich J.E."/>
            <person name="Cuomo C.A."/>
        </authorList>
    </citation>
    <scope>NUCLEOTIDE SEQUENCE [LARGE SCALE GENOMIC DNA]</scope>
    <source>
        <strain evidence="2">CBS 291.66</strain>
    </source>
</reference>
<evidence type="ECO:0000256" key="1">
    <source>
        <dbReference type="SAM" id="MobiDB-lite"/>
    </source>
</evidence>
<dbReference type="RefSeq" id="XP_058340683.1">
    <property type="nucleotide sequence ID" value="XM_058488658.1"/>
</dbReference>
<feature type="compositionally biased region" description="Polar residues" evidence="1">
    <location>
        <begin position="17"/>
        <end position="26"/>
    </location>
</feature>
<proteinExistence type="predicted"/>
<feature type="compositionally biased region" description="Low complexity" evidence="1">
    <location>
        <begin position="63"/>
        <end position="75"/>
    </location>
</feature>
<feature type="compositionally biased region" description="Low complexity" evidence="1">
    <location>
        <begin position="171"/>
        <end position="181"/>
    </location>
</feature>
<organism evidence="2 3">
    <name type="scientific">Lichtheimia ornata</name>
    <dbReference type="NCBI Taxonomy" id="688661"/>
    <lineage>
        <taxon>Eukaryota</taxon>
        <taxon>Fungi</taxon>
        <taxon>Fungi incertae sedis</taxon>
        <taxon>Mucoromycota</taxon>
        <taxon>Mucoromycotina</taxon>
        <taxon>Mucoromycetes</taxon>
        <taxon>Mucorales</taxon>
        <taxon>Lichtheimiaceae</taxon>
        <taxon>Lichtheimia</taxon>
    </lineage>
</organism>
<feature type="compositionally biased region" description="Acidic residues" evidence="1">
    <location>
        <begin position="50"/>
        <end position="62"/>
    </location>
</feature>
<accession>A0AAD7V068</accession>
<feature type="region of interest" description="Disordered" evidence="1">
    <location>
        <begin position="1"/>
        <end position="78"/>
    </location>
</feature>
<protein>
    <submittedName>
        <fullName evidence="2">Uncharacterized protein</fullName>
    </submittedName>
</protein>
<evidence type="ECO:0000313" key="3">
    <source>
        <dbReference type="Proteomes" id="UP001234581"/>
    </source>
</evidence>
<gene>
    <name evidence="2" type="ORF">O0I10_008656</name>
</gene>
<keyword evidence="3" id="KW-1185">Reference proteome</keyword>
<dbReference type="Proteomes" id="UP001234581">
    <property type="component" value="Unassembled WGS sequence"/>
</dbReference>